<evidence type="ECO:0000256" key="1">
    <source>
        <dbReference type="ARBA" id="ARBA00004651"/>
    </source>
</evidence>
<dbReference type="STRING" id="216142.LT40_10535"/>
<dbReference type="GO" id="GO:0006825">
    <property type="term" value="P:copper ion transport"/>
    <property type="evidence" value="ECO:0007669"/>
    <property type="project" value="InterPro"/>
</dbReference>
<gene>
    <name evidence="8" type="ORF">LT40_10535</name>
</gene>
<keyword evidence="3 6" id="KW-0812">Transmembrane</keyword>
<proteinExistence type="inferred from homology"/>
<dbReference type="InterPro" id="IPR008457">
    <property type="entry name" value="Cu-R_CopD_dom"/>
</dbReference>
<dbReference type="HOGENOM" id="CLU_075540_0_0_6"/>
<keyword evidence="2 6" id="KW-1003">Cell membrane</keyword>
<comment type="similarity">
    <text evidence="6">Belongs to the CopD family.</text>
</comment>
<dbReference type="KEGG" id="prh:LT40_10535"/>
<dbReference type="AlphaFoldDB" id="A0A089YN06"/>
<feature type="transmembrane region" description="Helical" evidence="6">
    <location>
        <begin position="148"/>
        <end position="168"/>
    </location>
</feature>
<sequence length="283" mass="30031">MSVLIVLRFLHFTSLMLVFGACMFRPLLLDQPGQQGRLRNLIDPLVCLLAALALISGVAWLFAVAFEMGGSLDMALVRRVLSETFFGKVWTLHLFACVAVLVCLRIPNPKLQVVARPLSALALATLAPVGHAAMLEGAAGTWLVVNQLIHLLCVGAWLGGLMLLMFVLARPGEQDLRVVLGRFSGVGCVLVAGLLVTGLINTRVLTGSFLPMPGESGFATVLAVKLALVLAMLGLALWHRRQLAQGPVDVQSFKRTVTLEWACGLGAVAAVALLGTLAPTPLG</sequence>
<dbReference type="GO" id="GO:0046688">
    <property type="term" value="P:response to copper ion"/>
    <property type="evidence" value="ECO:0007669"/>
    <property type="project" value="UniProtKB-UniRule"/>
</dbReference>
<protein>
    <recommendedName>
        <fullName evidence="6">Copper resistance protein D</fullName>
    </recommendedName>
</protein>
<evidence type="ECO:0000256" key="2">
    <source>
        <dbReference type="ARBA" id="ARBA00022475"/>
    </source>
</evidence>
<comment type="subcellular location">
    <subcellularLocation>
        <location evidence="6">Cell inner membrane</location>
        <topology evidence="6">Multi-pass membrane protein</topology>
    </subcellularLocation>
    <subcellularLocation>
        <location evidence="1">Cell membrane</location>
        <topology evidence="1">Multi-pass membrane protein</topology>
    </subcellularLocation>
</comment>
<evidence type="ECO:0000313" key="9">
    <source>
        <dbReference type="Proteomes" id="UP000029499"/>
    </source>
</evidence>
<feature type="domain" description="Copper resistance protein D" evidence="7">
    <location>
        <begin position="179"/>
        <end position="274"/>
    </location>
</feature>
<accession>A0A089YN06</accession>
<dbReference type="NCBIfam" id="NF033808">
    <property type="entry name" value="copper_CopD"/>
    <property type="match status" value="1"/>
</dbReference>
<dbReference type="EMBL" id="CP009533">
    <property type="protein sequence ID" value="AIS17803.1"/>
    <property type="molecule type" value="Genomic_DNA"/>
</dbReference>
<feature type="transmembrane region" description="Helical" evidence="6">
    <location>
        <begin position="180"/>
        <end position="200"/>
    </location>
</feature>
<dbReference type="OrthoDB" id="7032707at2"/>
<evidence type="ECO:0000313" key="8">
    <source>
        <dbReference type="EMBL" id="AIS17803.1"/>
    </source>
</evidence>
<name>A0A089YN06_9PSED</name>
<keyword evidence="6" id="KW-0186">Copper</keyword>
<reference evidence="8 9" key="1">
    <citation type="journal article" date="2015" name="J. Biotechnol.">
        <title>Complete genome sequence of Pseudomonas rhizosphaerae IH5T (=DSM 16299T), a phosphate-solubilizing rhizobacterium for bacterial biofertilizer.</title>
        <authorList>
            <person name="Kwak Y."/>
            <person name="Jung B.K."/>
            <person name="Shin J.H."/>
        </authorList>
    </citation>
    <scope>NUCLEOTIDE SEQUENCE [LARGE SCALE GENOMIC DNA]</scope>
    <source>
        <strain evidence="8">DSM 16299</strain>
    </source>
</reference>
<evidence type="ECO:0000256" key="5">
    <source>
        <dbReference type="ARBA" id="ARBA00023136"/>
    </source>
</evidence>
<evidence type="ECO:0000256" key="6">
    <source>
        <dbReference type="RuleBase" id="RU369037"/>
    </source>
</evidence>
<evidence type="ECO:0000256" key="3">
    <source>
        <dbReference type="ARBA" id="ARBA00022692"/>
    </source>
</evidence>
<keyword evidence="9" id="KW-1185">Reference proteome</keyword>
<dbReference type="InterPro" id="IPR032694">
    <property type="entry name" value="CopC/D"/>
</dbReference>
<comment type="function">
    <text evidence="6">Involved in copper resistance.</text>
</comment>
<feature type="transmembrane region" description="Helical" evidence="6">
    <location>
        <begin position="259"/>
        <end position="278"/>
    </location>
</feature>
<dbReference type="PANTHER" id="PTHR34820">
    <property type="entry name" value="INNER MEMBRANE PROTEIN YEBZ"/>
    <property type="match status" value="1"/>
</dbReference>
<dbReference type="RefSeq" id="WP_043189664.1">
    <property type="nucleotide sequence ID" value="NZ_CP009533.1"/>
</dbReference>
<keyword evidence="5 6" id="KW-0472">Membrane</keyword>
<dbReference type="GO" id="GO:0005886">
    <property type="term" value="C:plasma membrane"/>
    <property type="evidence" value="ECO:0007669"/>
    <property type="project" value="UniProtKB-SubCell"/>
</dbReference>
<dbReference type="Proteomes" id="UP000029499">
    <property type="component" value="Chromosome"/>
</dbReference>
<keyword evidence="4 6" id="KW-1133">Transmembrane helix</keyword>
<feature type="transmembrane region" description="Helical" evidence="6">
    <location>
        <begin position="220"/>
        <end position="238"/>
    </location>
</feature>
<feature type="transmembrane region" description="Helical" evidence="6">
    <location>
        <begin position="118"/>
        <end position="142"/>
    </location>
</feature>
<dbReference type="eggNOG" id="COG1276">
    <property type="taxonomic scope" value="Bacteria"/>
</dbReference>
<organism evidence="8 9">
    <name type="scientific">Pseudomonas rhizosphaerae</name>
    <dbReference type="NCBI Taxonomy" id="216142"/>
    <lineage>
        <taxon>Bacteria</taxon>
        <taxon>Pseudomonadati</taxon>
        <taxon>Pseudomonadota</taxon>
        <taxon>Gammaproteobacteria</taxon>
        <taxon>Pseudomonadales</taxon>
        <taxon>Pseudomonadaceae</taxon>
        <taxon>Pseudomonas</taxon>
    </lineage>
</organism>
<evidence type="ECO:0000259" key="7">
    <source>
        <dbReference type="Pfam" id="PF05425"/>
    </source>
</evidence>
<dbReference type="InterPro" id="IPR047689">
    <property type="entry name" value="CopD"/>
</dbReference>
<keyword evidence="6" id="KW-0997">Cell inner membrane</keyword>
<feature type="transmembrane region" description="Helical" evidence="6">
    <location>
        <begin position="45"/>
        <end position="65"/>
    </location>
</feature>
<feature type="transmembrane region" description="Helical" evidence="6">
    <location>
        <begin position="85"/>
        <end position="106"/>
    </location>
</feature>
<dbReference type="PANTHER" id="PTHR34820:SF4">
    <property type="entry name" value="INNER MEMBRANE PROTEIN YEBZ"/>
    <property type="match status" value="1"/>
</dbReference>
<dbReference type="Pfam" id="PF05425">
    <property type="entry name" value="CopD"/>
    <property type="match status" value="1"/>
</dbReference>
<evidence type="ECO:0000256" key="4">
    <source>
        <dbReference type="ARBA" id="ARBA00022989"/>
    </source>
</evidence>
<feature type="transmembrane region" description="Helical" evidence="6">
    <location>
        <begin position="6"/>
        <end position="24"/>
    </location>
</feature>